<organism evidence="2 3">
    <name type="scientific">Paraflavisolibacter caeni</name>
    <dbReference type="NCBI Taxonomy" id="2982496"/>
    <lineage>
        <taxon>Bacteria</taxon>
        <taxon>Pseudomonadati</taxon>
        <taxon>Bacteroidota</taxon>
        <taxon>Chitinophagia</taxon>
        <taxon>Chitinophagales</taxon>
        <taxon>Chitinophagaceae</taxon>
        <taxon>Paraflavisolibacter</taxon>
    </lineage>
</organism>
<dbReference type="InterPro" id="IPR021314">
    <property type="entry name" value="DUF2911"/>
</dbReference>
<dbReference type="Proteomes" id="UP001155483">
    <property type="component" value="Unassembled WGS sequence"/>
</dbReference>
<protein>
    <submittedName>
        <fullName evidence="2">DUF2911 domain-containing protein</fullName>
    </submittedName>
</protein>
<accession>A0A9X3B9R5</accession>
<dbReference type="AlphaFoldDB" id="A0A9X3B9R5"/>
<evidence type="ECO:0000313" key="3">
    <source>
        <dbReference type="Proteomes" id="UP001155483"/>
    </source>
</evidence>
<gene>
    <name evidence="2" type="ORF">OCK74_21250</name>
</gene>
<evidence type="ECO:0000256" key="1">
    <source>
        <dbReference type="SAM" id="SignalP"/>
    </source>
</evidence>
<reference evidence="2" key="1">
    <citation type="submission" date="2022-09" db="EMBL/GenBank/DDBJ databases">
        <authorList>
            <person name="Yuan C."/>
            <person name="Ke Z."/>
        </authorList>
    </citation>
    <scope>NUCLEOTIDE SEQUENCE</scope>
    <source>
        <strain evidence="2">LB-8</strain>
    </source>
</reference>
<feature type="chain" id="PRO_5040818500" evidence="1">
    <location>
        <begin position="20"/>
        <end position="192"/>
    </location>
</feature>
<dbReference type="RefSeq" id="WP_279299098.1">
    <property type="nucleotide sequence ID" value="NZ_JAOTIF010000022.1"/>
</dbReference>
<proteinExistence type="predicted"/>
<dbReference type="Pfam" id="PF11138">
    <property type="entry name" value="DUF2911"/>
    <property type="match status" value="1"/>
</dbReference>
<dbReference type="EMBL" id="JAOTIF010000022">
    <property type="protein sequence ID" value="MCU7551661.1"/>
    <property type="molecule type" value="Genomic_DNA"/>
</dbReference>
<comment type="caution">
    <text evidence="2">The sequence shown here is derived from an EMBL/GenBank/DDBJ whole genome shotgun (WGS) entry which is preliminary data.</text>
</comment>
<feature type="signal peptide" evidence="1">
    <location>
        <begin position="1"/>
        <end position="19"/>
    </location>
</feature>
<reference evidence="2" key="2">
    <citation type="submission" date="2023-04" db="EMBL/GenBank/DDBJ databases">
        <title>Paracnuella aquatica gen. nov., sp. nov., a member of the family Chitinophagaceae isolated from a hot spring.</title>
        <authorList>
            <person name="Wang C."/>
        </authorList>
    </citation>
    <scope>NUCLEOTIDE SEQUENCE</scope>
    <source>
        <strain evidence="2">LB-8</strain>
    </source>
</reference>
<sequence length="192" mass="21858">MKKLLFVFIVSSISSICFAQSNGNGSKMPPLDKSPMDMSYFPVDYPVLRIQDKATEPLVCRVIYSRPQKNNRTVFGELVEYNKVWRLGANEATEIEFFRDVKIDGKKVPKGKYTIYAIPTPNDWTIIINKETDIWGAFHYDEKKDLLRVKLPVKKSSEPLEPFCIAFEKANGGANMNIGWDTDLVSLPISTK</sequence>
<evidence type="ECO:0000313" key="2">
    <source>
        <dbReference type="EMBL" id="MCU7551661.1"/>
    </source>
</evidence>
<keyword evidence="1" id="KW-0732">Signal</keyword>
<name>A0A9X3B9R5_9BACT</name>
<keyword evidence="3" id="KW-1185">Reference proteome</keyword>